<dbReference type="EMBL" id="UINC01003493">
    <property type="protein sequence ID" value="SVA06802.1"/>
    <property type="molecule type" value="Genomic_DNA"/>
</dbReference>
<organism evidence="1">
    <name type="scientific">marine metagenome</name>
    <dbReference type="NCBI Taxonomy" id="408172"/>
    <lineage>
        <taxon>unclassified sequences</taxon>
        <taxon>metagenomes</taxon>
        <taxon>ecological metagenomes</taxon>
    </lineage>
</organism>
<sequence>MSIKLIKTKEDIQVALNFLKENFEQDKNILASSIIFQSINGYYLSKIDSLESECNVLAKYIRKHYEESNLQLIWNDLKITQKAYQEGILQRIYLFSLFKLSSGRKQSIDFFSVDSMKSIHNLETKSIFAEDGLLHIIDL</sequence>
<accession>A0A381SS14</accession>
<protein>
    <submittedName>
        <fullName evidence="1">Uncharacterized protein</fullName>
    </submittedName>
</protein>
<gene>
    <name evidence="1" type="ORF">METZ01_LOCUS59656</name>
</gene>
<reference evidence="1" key="1">
    <citation type="submission" date="2018-05" db="EMBL/GenBank/DDBJ databases">
        <authorList>
            <person name="Lanie J.A."/>
            <person name="Ng W.-L."/>
            <person name="Kazmierczak K.M."/>
            <person name="Andrzejewski T.M."/>
            <person name="Davidsen T.M."/>
            <person name="Wayne K.J."/>
            <person name="Tettelin H."/>
            <person name="Glass J.I."/>
            <person name="Rusch D."/>
            <person name="Podicherti R."/>
            <person name="Tsui H.-C.T."/>
            <person name="Winkler M.E."/>
        </authorList>
    </citation>
    <scope>NUCLEOTIDE SEQUENCE</scope>
</reference>
<proteinExistence type="predicted"/>
<evidence type="ECO:0000313" key="1">
    <source>
        <dbReference type="EMBL" id="SVA06802.1"/>
    </source>
</evidence>
<dbReference type="AlphaFoldDB" id="A0A381SS14"/>
<name>A0A381SS14_9ZZZZ</name>